<dbReference type="SUPFAM" id="SSF75011">
    <property type="entry name" value="3-carboxy-cis,cis-mucoante lactonizing enzyme"/>
    <property type="match status" value="1"/>
</dbReference>
<dbReference type="RefSeq" id="WP_207143194.1">
    <property type="nucleotide sequence ID" value="NZ_JAEKJZ010000006.1"/>
</dbReference>
<feature type="chain" id="PRO_5038142100" evidence="1">
    <location>
        <begin position="31"/>
        <end position="385"/>
    </location>
</feature>
<reference evidence="2" key="1">
    <citation type="submission" date="2020-12" db="EMBL/GenBank/DDBJ databases">
        <title>Oil enriched cultivation method for isolating marine PHA-producing bacteria.</title>
        <authorList>
            <person name="Zheng W."/>
            <person name="Yu S."/>
            <person name="Huang Y."/>
        </authorList>
    </citation>
    <scope>NUCLEOTIDE SEQUENCE</scope>
    <source>
        <strain evidence="2">SY-2-12</strain>
    </source>
</reference>
<comment type="caution">
    <text evidence="2">The sequence shown here is derived from an EMBL/GenBank/DDBJ whole genome shotgun (WGS) entry which is preliminary data.</text>
</comment>
<feature type="signal peptide" evidence="1">
    <location>
        <begin position="1"/>
        <end position="30"/>
    </location>
</feature>
<protein>
    <submittedName>
        <fullName evidence="2">DUF1513 domain-containing protein</fullName>
    </submittedName>
</protein>
<dbReference type="AlphaFoldDB" id="A0A939J4A6"/>
<dbReference type="PROSITE" id="PS51318">
    <property type="entry name" value="TAT"/>
    <property type="match status" value="1"/>
</dbReference>
<evidence type="ECO:0000256" key="1">
    <source>
        <dbReference type="SAM" id="SignalP"/>
    </source>
</evidence>
<organism evidence="2 3">
    <name type="scientific">Roseibium aggregatum</name>
    <dbReference type="NCBI Taxonomy" id="187304"/>
    <lineage>
        <taxon>Bacteria</taxon>
        <taxon>Pseudomonadati</taxon>
        <taxon>Pseudomonadota</taxon>
        <taxon>Alphaproteobacteria</taxon>
        <taxon>Hyphomicrobiales</taxon>
        <taxon>Stappiaceae</taxon>
        <taxon>Roseibium</taxon>
    </lineage>
</organism>
<dbReference type="EMBL" id="JAEKJZ010000006">
    <property type="protein sequence ID" value="MBN9673363.1"/>
    <property type="molecule type" value="Genomic_DNA"/>
</dbReference>
<gene>
    <name evidence="2" type="ORF">JF539_23595</name>
</gene>
<dbReference type="InterPro" id="IPR006311">
    <property type="entry name" value="TAT_signal"/>
</dbReference>
<dbReference type="InterPro" id="IPR008311">
    <property type="entry name" value="UCP028101"/>
</dbReference>
<dbReference type="Proteomes" id="UP000664096">
    <property type="component" value="Unassembled WGS sequence"/>
</dbReference>
<dbReference type="Gene3D" id="2.130.10.10">
    <property type="entry name" value="YVTN repeat-like/Quinoprotein amine dehydrogenase"/>
    <property type="match status" value="1"/>
</dbReference>
<evidence type="ECO:0000313" key="2">
    <source>
        <dbReference type="EMBL" id="MBN9673363.1"/>
    </source>
</evidence>
<keyword evidence="1" id="KW-0732">Signal</keyword>
<accession>A0A939J4A6</accession>
<dbReference type="InterPro" id="IPR015943">
    <property type="entry name" value="WD40/YVTN_repeat-like_dom_sf"/>
</dbReference>
<evidence type="ECO:0000313" key="3">
    <source>
        <dbReference type="Proteomes" id="UP000664096"/>
    </source>
</evidence>
<sequence length="385" mass="40998">MRWMETDVKTLSRRSFLAALGGLAATPAFCGSTLAESLLSREAADGVPLFVSAYKKTNGDYGIGILDDLGQVLGEISLPGRGHGIAVSPDKQQFVAFARRPGTFAVVVRPYEDRRPEVLTSEPGRHFYGHGCFSADGRLLYAVENDYDAVRGVVGIYDMSGESVRRIGEIGTHGIGPHDVMLTPDRKSLIVANGGIETHPDRPREKLNLDTMAPSVVYLDIENGDLLAGHALDKSLHQLSLRHMAMDADGRAWVGGQYEGPLSETPPLVAMMSRDEAMKVTDIPDGVAAGLKNYIGSVTANRSGDVIATSAPRGGQTLFWKASSGAFLGAEPIVDGCGVAPIDQGDFLISDGNGALSLITDPAQPPEILARPPGFAWDNHMFALS</sequence>
<proteinExistence type="predicted"/>
<dbReference type="PIRSF" id="PIRSF028101">
    <property type="entry name" value="UCP028101"/>
    <property type="match status" value="1"/>
</dbReference>
<dbReference type="Pfam" id="PF07433">
    <property type="entry name" value="DUF1513"/>
    <property type="match status" value="1"/>
</dbReference>
<name>A0A939J4A6_9HYPH</name>